<dbReference type="InterPro" id="IPR018666">
    <property type="entry name" value="DUF2125"/>
</dbReference>
<feature type="chain" id="PRO_5046630860" evidence="1">
    <location>
        <begin position="24"/>
        <end position="504"/>
    </location>
</feature>
<organism evidence="2 3">
    <name type="scientific">Gemmobacter denitrificans</name>
    <dbReference type="NCBI Taxonomy" id="3123040"/>
    <lineage>
        <taxon>Bacteria</taxon>
        <taxon>Pseudomonadati</taxon>
        <taxon>Pseudomonadota</taxon>
        <taxon>Alphaproteobacteria</taxon>
        <taxon>Rhodobacterales</taxon>
        <taxon>Paracoccaceae</taxon>
        <taxon>Gemmobacter</taxon>
    </lineage>
</organism>
<name>A0ABU8BSR5_9RHOB</name>
<dbReference type="EMBL" id="JBALHR010000003">
    <property type="protein sequence ID" value="MEH7827735.1"/>
    <property type="molecule type" value="Genomic_DNA"/>
</dbReference>
<sequence length="504" mass="52072">MTQWKFLCSTAFVALVAGNAALADVTPEEVWANWKALSSSYGQTIATGSEVRQGDALVITDLTITSGNEMSDATMTVPRLTFTQMGDGTVTVTMSDSYPMAIRGAGIEGEADTLTKLTISHPGMVIHASGSATETRYDFSGPSVAVKLDGIEGPADAPKPEELTVEGEILAIAGNYIVSGTETKSLSSNFTADQAKLVIKGNNPADGSKVDANVSFSGLTGTSSGKVPAATTGDFADALKAGASAEGGFTYASATYEMTVAEAAGDTKLSGSSAGGDLTFAMDAAKLAYGGSAMDVAMAMSGGQMPFPINLAYKEGAFSLTMPVSKTEAPSDFSFLTKVVDLTISDAIWNMIDPSTQLPREPITVVLDTKGTAKMNVDLLDEKAMMALGDAAPGELHSLDLSALQIKAAGAEITGTGALTFDNSDLVTFGGVPAPTGQVDLKAVGLNGLLDKVTAMGLVPEDQIMGTRMMLGMFAKMVDGQPDTMTSTLQFKDKGFFANGMQLQ</sequence>
<dbReference type="RefSeq" id="WP_335421018.1">
    <property type="nucleotide sequence ID" value="NZ_JBALHR010000003.1"/>
</dbReference>
<proteinExistence type="predicted"/>
<evidence type="ECO:0000256" key="1">
    <source>
        <dbReference type="SAM" id="SignalP"/>
    </source>
</evidence>
<evidence type="ECO:0000313" key="3">
    <source>
        <dbReference type="Proteomes" id="UP001431963"/>
    </source>
</evidence>
<feature type="signal peptide" evidence="1">
    <location>
        <begin position="1"/>
        <end position="23"/>
    </location>
</feature>
<gene>
    <name evidence="2" type="ORF">V6590_06220</name>
</gene>
<protein>
    <submittedName>
        <fullName evidence="2">DUF2125 domain-containing protein</fullName>
    </submittedName>
</protein>
<evidence type="ECO:0000313" key="2">
    <source>
        <dbReference type="EMBL" id="MEH7827735.1"/>
    </source>
</evidence>
<dbReference type="Pfam" id="PF09898">
    <property type="entry name" value="DUF2125"/>
    <property type="match status" value="1"/>
</dbReference>
<accession>A0ABU8BSR5</accession>
<reference evidence="2" key="1">
    <citation type="submission" date="2024-02" db="EMBL/GenBank/DDBJ databases">
        <title>Genome sequences of strain Gemmobacter sp. JM10B15.</title>
        <authorList>
            <person name="Zhang M."/>
        </authorList>
    </citation>
    <scope>NUCLEOTIDE SEQUENCE</scope>
    <source>
        <strain evidence="2">JM10B15</strain>
    </source>
</reference>
<comment type="caution">
    <text evidence="2">The sequence shown here is derived from an EMBL/GenBank/DDBJ whole genome shotgun (WGS) entry which is preliminary data.</text>
</comment>
<dbReference type="Proteomes" id="UP001431963">
    <property type="component" value="Unassembled WGS sequence"/>
</dbReference>
<keyword evidence="3" id="KW-1185">Reference proteome</keyword>
<keyword evidence="1" id="KW-0732">Signal</keyword>